<evidence type="ECO:0000313" key="6">
    <source>
        <dbReference type="Proteomes" id="UP000485058"/>
    </source>
</evidence>
<evidence type="ECO:0000259" key="4">
    <source>
        <dbReference type="SMART" id="SM01135"/>
    </source>
</evidence>
<dbReference type="Proteomes" id="UP000485058">
    <property type="component" value="Unassembled WGS sequence"/>
</dbReference>
<dbReference type="Pfam" id="PF06584">
    <property type="entry name" value="DIRP"/>
    <property type="match status" value="1"/>
</dbReference>
<dbReference type="PANTHER" id="PTHR21689:SF2">
    <property type="entry name" value="PROTEIN LIN-9 HOMOLOG"/>
    <property type="match status" value="1"/>
</dbReference>
<feature type="domain" description="DIRP" evidence="4">
    <location>
        <begin position="182"/>
        <end position="274"/>
    </location>
</feature>
<comment type="caution">
    <text evidence="5">The sequence shown here is derived from an EMBL/GenBank/DDBJ whole genome shotgun (WGS) entry which is preliminary data.</text>
</comment>
<dbReference type="GO" id="GO:0005654">
    <property type="term" value="C:nucleoplasm"/>
    <property type="evidence" value="ECO:0007669"/>
    <property type="project" value="TreeGrafter"/>
</dbReference>
<gene>
    <name evidence="5" type="ORF">HaLaN_32526</name>
</gene>
<keyword evidence="6" id="KW-1185">Reference proteome</keyword>
<feature type="non-terminal residue" evidence="5">
    <location>
        <position position="274"/>
    </location>
</feature>
<dbReference type="AlphaFoldDB" id="A0A6A0AL43"/>
<proteinExistence type="predicted"/>
<dbReference type="GO" id="GO:0051726">
    <property type="term" value="P:regulation of cell cycle"/>
    <property type="evidence" value="ECO:0007669"/>
    <property type="project" value="TreeGrafter"/>
</dbReference>
<dbReference type="InterPro" id="IPR033471">
    <property type="entry name" value="DIRP"/>
</dbReference>
<sequence>MSRGAGARGTSTAHTPGGMSASQPGTGSTRRRRKPLPEHAPGTGQGQAGGHTPQASLQQQAQVRTLMLMSGGLSSHMLSPSFASPGPLHDTALDAGIANGTAPRTGSLSLLPASPLGGLHGLGLGLGLPVSSPGACLGIDRATGLGQEAGLRLPEPRHPAQAAVSHALSSNRVRRWIVYEWLYPAIDRSWFMRNELEELLTTLNLDAVGPLTRGEWSLLRSAFGRPRRLSLAFLKGERIKLQSYRQAVRAKYKEVGLGAEVPPDVPRPLTVGQQ</sequence>
<feature type="non-terminal residue" evidence="5">
    <location>
        <position position="1"/>
    </location>
</feature>
<accession>A0A6A0AL43</accession>
<evidence type="ECO:0000256" key="3">
    <source>
        <dbReference type="SAM" id="MobiDB-lite"/>
    </source>
</evidence>
<protein>
    <submittedName>
        <fullName evidence="5">DIRP domain-containing protein</fullName>
    </submittedName>
</protein>
<feature type="compositionally biased region" description="Polar residues" evidence="3">
    <location>
        <begin position="9"/>
        <end position="28"/>
    </location>
</feature>
<dbReference type="EMBL" id="BLLF01007965">
    <property type="protein sequence ID" value="GFH33195.1"/>
    <property type="molecule type" value="Genomic_DNA"/>
</dbReference>
<dbReference type="GO" id="GO:0003677">
    <property type="term" value="F:DNA binding"/>
    <property type="evidence" value="ECO:0007669"/>
    <property type="project" value="TreeGrafter"/>
</dbReference>
<evidence type="ECO:0000313" key="5">
    <source>
        <dbReference type="EMBL" id="GFH33195.1"/>
    </source>
</evidence>
<keyword evidence="2" id="KW-0539">Nucleus</keyword>
<dbReference type="GO" id="GO:0017053">
    <property type="term" value="C:transcription repressor complex"/>
    <property type="evidence" value="ECO:0007669"/>
    <property type="project" value="InterPro"/>
</dbReference>
<organism evidence="5 6">
    <name type="scientific">Haematococcus lacustris</name>
    <name type="common">Green alga</name>
    <name type="synonym">Haematococcus pluvialis</name>
    <dbReference type="NCBI Taxonomy" id="44745"/>
    <lineage>
        <taxon>Eukaryota</taxon>
        <taxon>Viridiplantae</taxon>
        <taxon>Chlorophyta</taxon>
        <taxon>core chlorophytes</taxon>
        <taxon>Chlorophyceae</taxon>
        <taxon>CS clade</taxon>
        <taxon>Chlamydomonadales</taxon>
        <taxon>Haematococcaceae</taxon>
        <taxon>Haematococcus</taxon>
    </lineage>
</organism>
<comment type="subcellular location">
    <subcellularLocation>
        <location evidence="1">Nucleus</location>
    </subcellularLocation>
</comment>
<dbReference type="GO" id="GO:0006351">
    <property type="term" value="P:DNA-templated transcription"/>
    <property type="evidence" value="ECO:0007669"/>
    <property type="project" value="InterPro"/>
</dbReference>
<dbReference type="InterPro" id="IPR010561">
    <property type="entry name" value="LIN-9/ALY1"/>
</dbReference>
<reference evidence="5 6" key="1">
    <citation type="submission" date="2020-02" db="EMBL/GenBank/DDBJ databases">
        <title>Draft genome sequence of Haematococcus lacustris strain NIES-144.</title>
        <authorList>
            <person name="Morimoto D."/>
            <person name="Nakagawa S."/>
            <person name="Yoshida T."/>
            <person name="Sawayama S."/>
        </authorList>
    </citation>
    <scope>NUCLEOTIDE SEQUENCE [LARGE SCALE GENOMIC DNA]</scope>
    <source>
        <strain evidence="5 6">NIES-144</strain>
    </source>
</reference>
<feature type="region of interest" description="Disordered" evidence="3">
    <location>
        <begin position="1"/>
        <end position="59"/>
    </location>
</feature>
<dbReference type="SMART" id="SM01135">
    <property type="entry name" value="DIRP"/>
    <property type="match status" value="1"/>
</dbReference>
<evidence type="ECO:0000256" key="2">
    <source>
        <dbReference type="ARBA" id="ARBA00023242"/>
    </source>
</evidence>
<dbReference type="PANTHER" id="PTHR21689">
    <property type="entry name" value="LIN-9"/>
    <property type="match status" value="1"/>
</dbReference>
<evidence type="ECO:0000256" key="1">
    <source>
        <dbReference type="ARBA" id="ARBA00004123"/>
    </source>
</evidence>
<dbReference type="GO" id="GO:0006357">
    <property type="term" value="P:regulation of transcription by RNA polymerase II"/>
    <property type="evidence" value="ECO:0007669"/>
    <property type="project" value="TreeGrafter"/>
</dbReference>
<name>A0A6A0AL43_HAELA</name>